<sequence>MNSTLFNTAKKQANPNESHLNISASASDISRLRNHVNDLTIPYVEIRFNTRLREVEKRWPMFTLKLAEICQGEGYAGAENKSEHQSEHSQGEKYMSEELKSEGSK</sequence>
<evidence type="ECO:0000313" key="3">
    <source>
        <dbReference type="Proteomes" id="UP000288395"/>
    </source>
</evidence>
<evidence type="ECO:0000313" key="2">
    <source>
        <dbReference type="EMBL" id="RUO19646.1"/>
    </source>
</evidence>
<dbReference type="AlphaFoldDB" id="A0A432VTG2"/>
<organism evidence="2 3">
    <name type="scientific">Aliidiomarina iranensis</name>
    <dbReference type="NCBI Taxonomy" id="1434071"/>
    <lineage>
        <taxon>Bacteria</taxon>
        <taxon>Pseudomonadati</taxon>
        <taxon>Pseudomonadota</taxon>
        <taxon>Gammaproteobacteria</taxon>
        <taxon>Alteromonadales</taxon>
        <taxon>Idiomarinaceae</taxon>
        <taxon>Aliidiomarina</taxon>
    </lineage>
</organism>
<feature type="region of interest" description="Disordered" evidence="1">
    <location>
        <begin position="76"/>
        <end position="105"/>
    </location>
</feature>
<protein>
    <submittedName>
        <fullName evidence="2">Uncharacterized protein</fullName>
    </submittedName>
</protein>
<feature type="compositionally biased region" description="Basic and acidic residues" evidence="1">
    <location>
        <begin position="80"/>
        <end position="105"/>
    </location>
</feature>
<name>A0A432VTG2_9GAMM</name>
<dbReference type="Proteomes" id="UP000288395">
    <property type="component" value="Unassembled WGS sequence"/>
</dbReference>
<dbReference type="RefSeq" id="WP_126767763.1">
    <property type="nucleotide sequence ID" value="NZ_PIPJ01000007.1"/>
</dbReference>
<comment type="caution">
    <text evidence="2">The sequence shown here is derived from an EMBL/GenBank/DDBJ whole genome shotgun (WGS) entry which is preliminary data.</text>
</comment>
<keyword evidence="3" id="KW-1185">Reference proteome</keyword>
<gene>
    <name evidence="2" type="ORF">CWE08_09450</name>
</gene>
<accession>A0A432VTG2</accession>
<proteinExistence type="predicted"/>
<dbReference type="EMBL" id="PIPJ01000007">
    <property type="protein sequence ID" value="RUO19646.1"/>
    <property type="molecule type" value="Genomic_DNA"/>
</dbReference>
<evidence type="ECO:0000256" key="1">
    <source>
        <dbReference type="SAM" id="MobiDB-lite"/>
    </source>
</evidence>
<reference evidence="3" key="1">
    <citation type="journal article" date="2018" name="Front. Microbiol.">
        <title>Genome-Based Analysis Reveals the Taxonomy and Diversity of the Family Idiomarinaceae.</title>
        <authorList>
            <person name="Liu Y."/>
            <person name="Lai Q."/>
            <person name="Shao Z."/>
        </authorList>
    </citation>
    <scope>NUCLEOTIDE SEQUENCE [LARGE SCALE GENOMIC DNA]</scope>
    <source>
        <strain evidence="3">GBPy7</strain>
    </source>
</reference>